<dbReference type="AlphaFoldDB" id="A0A439CN37"/>
<sequence>MTLTTIISVLLADSKNAAGTQTLEGLATRSGVVASALIKLVSEDRAGNWPPRVAHYALPACFQPYQDIYLKAISGISTTTPMLYDAINKKRMAEFRGTIAKLLAERVNLLDVKAALKRLESGRFRSVHKIRARPYLEQPAPERLIVTAGTSVIETSQTKCFDDAYEPLDDTLATQTQLAV</sequence>
<gene>
    <name evidence="1" type="ORF">EKO27_g11558</name>
</gene>
<reference evidence="1 2" key="1">
    <citation type="submission" date="2018-12" db="EMBL/GenBank/DDBJ databases">
        <title>Draft genome sequence of Xylaria grammica IHI A82.</title>
        <authorList>
            <person name="Buettner E."/>
            <person name="Kellner H."/>
        </authorList>
    </citation>
    <scope>NUCLEOTIDE SEQUENCE [LARGE SCALE GENOMIC DNA]</scope>
    <source>
        <strain evidence="1 2">IHI A82</strain>
    </source>
</reference>
<protein>
    <submittedName>
        <fullName evidence="1">Uncharacterized protein</fullName>
    </submittedName>
</protein>
<name>A0A439CN37_9PEZI</name>
<dbReference type="STRING" id="363999.A0A439CN37"/>
<organism evidence="1 2">
    <name type="scientific">Xylaria grammica</name>
    <dbReference type="NCBI Taxonomy" id="363999"/>
    <lineage>
        <taxon>Eukaryota</taxon>
        <taxon>Fungi</taxon>
        <taxon>Dikarya</taxon>
        <taxon>Ascomycota</taxon>
        <taxon>Pezizomycotina</taxon>
        <taxon>Sordariomycetes</taxon>
        <taxon>Xylariomycetidae</taxon>
        <taxon>Xylariales</taxon>
        <taxon>Xylariaceae</taxon>
        <taxon>Xylaria</taxon>
    </lineage>
</organism>
<dbReference type="EMBL" id="RYZI01000758">
    <property type="protein sequence ID" value="RWA03546.1"/>
    <property type="molecule type" value="Genomic_DNA"/>
</dbReference>
<evidence type="ECO:0000313" key="2">
    <source>
        <dbReference type="Proteomes" id="UP000286045"/>
    </source>
</evidence>
<comment type="caution">
    <text evidence="1">The sequence shown here is derived from an EMBL/GenBank/DDBJ whole genome shotgun (WGS) entry which is preliminary data.</text>
</comment>
<evidence type="ECO:0000313" key="1">
    <source>
        <dbReference type="EMBL" id="RWA03546.1"/>
    </source>
</evidence>
<keyword evidence="2" id="KW-1185">Reference proteome</keyword>
<accession>A0A439CN37</accession>
<proteinExistence type="predicted"/>
<dbReference type="Proteomes" id="UP000286045">
    <property type="component" value="Unassembled WGS sequence"/>
</dbReference>